<keyword evidence="3" id="KW-1185">Reference proteome</keyword>
<reference evidence="2" key="3">
    <citation type="submission" date="2015-02" db="UniProtKB">
        <authorList>
            <consortium name="EnsemblProtists"/>
        </authorList>
    </citation>
    <scope>IDENTIFICATION</scope>
    <source>
        <strain evidence="2">DAOM BR144</strain>
    </source>
</reference>
<feature type="region of interest" description="Disordered" evidence="1">
    <location>
        <begin position="1"/>
        <end position="30"/>
    </location>
</feature>
<evidence type="ECO:0000256" key="1">
    <source>
        <dbReference type="SAM" id="MobiDB-lite"/>
    </source>
</evidence>
<dbReference type="EMBL" id="GL376636">
    <property type="status" value="NOT_ANNOTATED_CDS"/>
    <property type="molecule type" value="Genomic_DNA"/>
</dbReference>
<evidence type="ECO:0000313" key="3">
    <source>
        <dbReference type="Proteomes" id="UP000019132"/>
    </source>
</evidence>
<sequence length="94" mass="10330">MGSPAASADNKNALPRNGTIASRPSNNIGRENFRRTLPVSITFAGFSAQLHIFEAILDGDRPTLNPESAERDADLYHVIELAWQSEPEQRPSVQ</sequence>
<feature type="compositionally biased region" description="Polar residues" evidence="1">
    <location>
        <begin position="19"/>
        <end position="29"/>
    </location>
</feature>
<dbReference type="Proteomes" id="UP000019132">
    <property type="component" value="Unassembled WGS sequence"/>
</dbReference>
<accession>K3W5N9</accession>
<name>K3W5N9_GLOUD</name>
<reference evidence="3" key="1">
    <citation type="journal article" date="2010" name="Genome Biol.">
        <title>Genome sequence of the necrotrophic plant pathogen Pythium ultimum reveals original pathogenicity mechanisms and effector repertoire.</title>
        <authorList>
            <person name="Levesque C.A."/>
            <person name="Brouwer H."/>
            <person name="Cano L."/>
            <person name="Hamilton J.P."/>
            <person name="Holt C."/>
            <person name="Huitema E."/>
            <person name="Raffaele S."/>
            <person name="Robideau G.P."/>
            <person name="Thines M."/>
            <person name="Win J."/>
            <person name="Zerillo M.M."/>
            <person name="Beakes G.W."/>
            <person name="Boore J.L."/>
            <person name="Busam D."/>
            <person name="Dumas B."/>
            <person name="Ferriera S."/>
            <person name="Fuerstenberg S.I."/>
            <person name="Gachon C.M."/>
            <person name="Gaulin E."/>
            <person name="Govers F."/>
            <person name="Grenville-Briggs L."/>
            <person name="Horner N."/>
            <person name="Hostetler J."/>
            <person name="Jiang R.H."/>
            <person name="Johnson J."/>
            <person name="Krajaejun T."/>
            <person name="Lin H."/>
            <person name="Meijer H.J."/>
            <person name="Moore B."/>
            <person name="Morris P."/>
            <person name="Phuntmart V."/>
            <person name="Puiu D."/>
            <person name="Shetty J."/>
            <person name="Stajich J.E."/>
            <person name="Tripathy S."/>
            <person name="Wawra S."/>
            <person name="van West P."/>
            <person name="Whitty B.R."/>
            <person name="Coutinho P.M."/>
            <person name="Henrissat B."/>
            <person name="Martin F."/>
            <person name="Thomas P.D."/>
            <person name="Tyler B.M."/>
            <person name="De Vries R.P."/>
            <person name="Kamoun S."/>
            <person name="Yandell M."/>
            <person name="Tisserat N."/>
            <person name="Buell C.R."/>
        </authorList>
    </citation>
    <scope>NUCLEOTIDE SEQUENCE</scope>
    <source>
        <strain evidence="3">DAOM:BR144</strain>
    </source>
</reference>
<dbReference type="Gene3D" id="1.10.510.10">
    <property type="entry name" value="Transferase(Phosphotransferase) domain 1"/>
    <property type="match status" value="1"/>
</dbReference>
<dbReference type="InParanoid" id="K3W5N9"/>
<evidence type="ECO:0000313" key="2">
    <source>
        <dbReference type="EnsemblProtists" id="PYU1_T000280"/>
    </source>
</evidence>
<dbReference type="HOGENOM" id="CLU_2390884_0_0_1"/>
<protein>
    <submittedName>
        <fullName evidence="2">Uncharacterized protein</fullName>
    </submittedName>
</protein>
<dbReference type="AlphaFoldDB" id="K3W5N9"/>
<proteinExistence type="predicted"/>
<organism evidence="2 3">
    <name type="scientific">Globisporangium ultimum (strain ATCC 200006 / CBS 805.95 / DAOM BR144)</name>
    <name type="common">Pythium ultimum</name>
    <dbReference type="NCBI Taxonomy" id="431595"/>
    <lineage>
        <taxon>Eukaryota</taxon>
        <taxon>Sar</taxon>
        <taxon>Stramenopiles</taxon>
        <taxon>Oomycota</taxon>
        <taxon>Peronosporomycetes</taxon>
        <taxon>Pythiales</taxon>
        <taxon>Pythiaceae</taxon>
        <taxon>Globisporangium</taxon>
    </lineage>
</organism>
<dbReference type="EnsemblProtists" id="PYU1_T000280">
    <property type="protein sequence ID" value="PYU1_T000280"/>
    <property type="gene ID" value="PYU1_G000280"/>
</dbReference>
<reference evidence="3" key="2">
    <citation type="submission" date="2010-04" db="EMBL/GenBank/DDBJ databases">
        <authorList>
            <person name="Buell R."/>
            <person name="Hamilton J."/>
            <person name="Hostetler J."/>
        </authorList>
    </citation>
    <scope>NUCLEOTIDE SEQUENCE [LARGE SCALE GENOMIC DNA]</scope>
    <source>
        <strain evidence="3">DAOM:BR144</strain>
    </source>
</reference>
<dbReference type="VEuPathDB" id="FungiDB:PYU1_G000280"/>